<gene>
    <name evidence="2" type="ORF">DPMN_175492</name>
</gene>
<keyword evidence="3" id="KW-1185">Reference proteome</keyword>
<evidence type="ECO:0000313" key="2">
    <source>
        <dbReference type="EMBL" id="KAH3774119.1"/>
    </source>
</evidence>
<reference evidence="2" key="2">
    <citation type="submission" date="2020-11" db="EMBL/GenBank/DDBJ databases">
        <authorList>
            <person name="McCartney M.A."/>
            <person name="Auch B."/>
            <person name="Kono T."/>
            <person name="Mallez S."/>
            <person name="Becker A."/>
            <person name="Gohl D.M."/>
            <person name="Silverstein K.A.T."/>
            <person name="Koren S."/>
            <person name="Bechman K.B."/>
            <person name="Herman A."/>
            <person name="Abrahante J.E."/>
            <person name="Garbe J."/>
        </authorList>
    </citation>
    <scope>NUCLEOTIDE SEQUENCE</scope>
    <source>
        <strain evidence="2">Duluth1</strain>
        <tissue evidence="2">Whole animal</tissue>
    </source>
</reference>
<name>A0A9D4E896_DREPO</name>
<accession>A0A9D4E896</accession>
<feature type="region of interest" description="Disordered" evidence="1">
    <location>
        <begin position="1"/>
        <end position="22"/>
    </location>
</feature>
<proteinExistence type="predicted"/>
<dbReference type="EMBL" id="JAIWYP010000009">
    <property type="protein sequence ID" value="KAH3774119.1"/>
    <property type="molecule type" value="Genomic_DNA"/>
</dbReference>
<dbReference type="AlphaFoldDB" id="A0A9D4E896"/>
<evidence type="ECO:0000256" key="1">
    <source>
        <dbReference type="SAM" id="MobiDB-lite"/>
    </source>
</evidence>
<sequence>MAESDPEELPCSLSGDEDASEECRNLVTEVREARVSELPGSINPVSSARTFLN</sequence>
<comment type="caution">
    <text evidence="2">The sequence shown here is derived from an EMBL/GenBank/DDBJ whole genome shotgun (WGS) entry which is preliminary data.</text>
</comment>
<evidence type="ECO:0000313" key="3">
    <source>
        <dbReference type="Proteomes" id="UP000828390"/>
    </source>
</evidence>
<organism evidence="2 3">
    <name type="scientific">Dreissena polymorpha</name>
    <name type="common">Zebra mussel</name>
    <name type="synonym">Mytilus polymorpha</name>
    <dbReference type="NCBI Taxonomy" id="45954"/>
    <lineage>
        <taxon>Eukaryota</taxon>
        <taxon>Metazoa</taxon>
        <taxon>Spiralia</taxon>
        <taxon>Lophotrochozoa</taxon>
        <taxon>Mollusca</taxon>
        <taxon>Bivalvia</taxon>
        <taxon>Autobranchia</taxon>
        <taxon>Heteroconchia</taxon>
        <taxon>Euheterodonta</taxon>
        <taxon>Imparidentia</taxon>
        <taxon>Neoheterodontei</taxon>
        <taxon>Myida</taxon>
        <taxon>Dreissenoidea</taxon>
        <taxon>Dreissenidae</taxon>
        <taxon>Dreissena</taxon>
    </lineage>
</organism>
<reference evidence="2" key="1">
    <citation type="journal article" date="2019" name="bioRxiv">
        <title>The Genome of the Zebra Mussel, Dreissena polymorpha: A Resource for Invasive Species Research.</title>
        <authorList>
            <person name="McCartney M.A."/>
            <person name="Auch B."/>
            <person name="Kono T."/>
            <person name="Mallez S."/>
            <person name="Zhang Y."/>
            <person name="Obille A."/>
            <person name="Becker A."/>
            <person name="Abrahante J.E."/>
            <person name="Garbe J."/>
            <person name="Badalamenti J.P."/>
            <person name="Herman A."/>
            <person name="Mangelson H."/>
            <person name="Liachko I."/>
            <person name="Sullivan S."/>
            <person name="Sone E.D."/>
            <person name="Koren S."/>
            <person name="Silverstein K.A.T."/>
            <person name="Beckman K.B."/>
            <person name="Gohl D.M."/>
        </authorList>
    </citation>
    <scope>NUCLEOTIDE SEQUENCE</scope>
    <source>
        <strain evidence="2">Duluth1</strain>
        <tissue evidence="2">Whole animal</tissue>
    </source>
</reference>
<protein>
    <submittedName>
        <fullName evidence="2">Uncharacterized protein</fullName>
    </submittedName>
</protein>
<dbReference type="Proteomes" id="UP000828390">
    <property type="component" value="Unassembled WGS sequence"/>
</dbReference>